<feature type="non-terminal residue" evidence="2">
    <location>
        <position position="1"/>
    </location>
</feature>
<evidence type="ECO:0000313" key="2">
    <source>
        <dbReference type="EMBL" id="MCI75581.1"/>
    </source>
</evidence>
<dbReference type="EMBL" id="LXQA010886085">
    <property type="protein sequence ID" value="MCI75581.1"/>
    <property type="molecule type" value="Genomic_DNA"/>
</dbReference>
<feature type="non-terminal residue" evidence="2">
    <location>
        <position position="77"/>
    </location>
</feature>
<evidence type="ECO:0000256" key="1">
    <source>
        <dbReference type="SAM" id="MobiDB-lite"/>
    </source>
</evidence>
<evidence type="ECO:0008006" key="4">
    <source>
        <dbReference type="Google" id="ProtNLM"/>
    </source>
</evidence>
<evidence type="ECO:0000313" key="3">
    <source>
        <dbReference type="Proteomes" id="UP000265520"/>
    </source>
</evidence>
<dbReference type="AlphaFoldDB" id="A0A392UPT7"/>
<protein>
    <recommendedName>
        <fullName evidence="4">Gag-protease polyprotein</fullName>
    </recommendedName>
</protein>
<comment type="caution">
    <text evidence="2">The sequence shown here is derived from an EMBL/GenBank/DDBJ whole genome shotgun (WGS) entry which is preliminary data.</text>
</comment>
<keyword evidence="3" id="KW-1185">Reference proteome</keyword>
<name>A0A392UPT7_9FABA</name>
<accession>A0A392UPT7</accession>
<dbReference type="Proteomes" id="UP000265520">
    <property type="component" value="Unassembled WGS sequence"/>
</dbReference>
<organism evidence="2 3">
    <name type="scientific">Trifolium medium</name>
    <dbReference type="NCBI Taxonomy" id="97028"/>
    <lineage>
        <taxon>Eukaryota</taxon>
        <taxon>Viridiplantae</taxon>
        <taxon>Streptophyta</taxon>
        <taxon>Embryophyta</taxon>
        <taxon>Tracheophyta</taxon>
        <taxon>Spermatophyta</taxon>
        <taxon>Magnoliopsida</taxon>
        <taxon>eudicotyledons</taxon>
        <taxon>Gunneridae</taxon>
        <taxon>Pentapetalae</taxon>
        <taxon>rosids</taxon>
        <taxon>fabids</taxon>
        <taxon>Fabales</taxon>
        <taxon>Fabaceae</taxon>
        <taxon>Papilionoideae</taxon>
        <taxon>50 kb inversion clade</taxon>
        <taxon>NPAAA clade</taxon>
        <taxon>Hologalegina</taxon>
        <taxon>IRL clade</taxon>
        <taxon>Trifolieae</taxon>
        <taxon>Trifolium</taxon>
    </lineage>
</organism>
<feature type="region of interest" description="Disordered" evidence="1">
    <location>
        <begin position="1"/>
        <end position="20"/>
    </location>
</feature>
<reference evidence="2 3" key="1">
    <citation type="journal article" date="2018" name="Front. Plant Sci.">
        <title>Red Clover (Trifolium pratense) and Zigzag Clover (T. medium) - A Picture of Genomic Similarities and Differences.</title>
        <authorList>
            <person name="Dluhosova J."/>
            <person name="Istvanek J."/>
            <person name="Nedelnik J."/>
            <person name="Repkova J."/>
        </authorList>
    </citation>
    <scope>NUCLEOTIDE SEQUENCE [LARGE SCALE GENOMIC DNA]</scope>
    <source>
        <strain evidence="3">cv. 10/8</strain>
        <tissue evidence="2">Leaf</tissue>
    </source>
</reference>
<sequence length="77" mass="8548">GFTSQQENLDDPRNAYQGPDLLDDIPKVTFAAPQLEDAQQKFKAIEDRLSMMEGSGDPLDLANMCLVPNLVLPPKFK</sequence>
<proteinExistence type="predicted"/>